<keyword evidence="8" id="KW-1185">Reference proteome</keyword>
<accession>A0A917JEQ1</accession>
<dbReference type="RefSeq" id="WP_188366570.1">
    <property type="nucleotide sequence ID" value="NZ_BMDT01000001.1"/>
</dbReference>
<reference evidence="7" key="1">
    <citation type="journal article" date="2014" name="Int. J. Syst. Evol. Microbiol.">
        <title>Complete genome sequence of Corynebacterium casei LMG S-19264T (=DSM 44701T), isolated from a smear-ripened cheese.</title>
        <authorList>
            <consortium name="US DOE Joint Genome Institute (JGI-PGF)"/>
            <person name="Walter F."/>
            <person name="Albersmeier A."/>
            <person name="Kalinowski J."/>
            <person name="Ruckert C."/>
        </authorList>
    </citation>
    <scope>NUCLEOTIDE SEQUENCE</scope>
    <source>
        <strain evidence="7">CCM 8433</strain>
    </source>
</reference>
<dbReference type="Gene3D" id="3.90.226.10">
    <property type="entry name" value="2-enoyl-CoA Hydratase, Chain A, domain 1"/>
    <property type="match status" value="1"/>
</dbReference>
<evidence type="ECO:0000256" key="2">
    <source>
        <dbReference type="ARBA" id="ARBA00022490"/>
    </source>
</evidence>
<dbReference type="GO" id="GO:0009368">
    <property type="term" value="C:endopeptidase Clp complex"/>
    <property type="evidence" value="ECO:0007669"/>
    <property type="project" value="TreeGrafter"/>
</dbReference>
<dbReference type="GO" id="GO:0004252">
    <property type="term" value="F:serine-type endopeptidase activity"/>
    <property type="evidence" value="ECO:0007669"/>
    <property type="project" value="InterPro"/>
</dbReference>
<dbReference type="InterPro" id="IPR001907">
    <property type="entry name" value="ClpP"/>
</dbReference>
<organism evidence="7 8">
    <name type="scientific">Enterococcus alcedinis</name>
    <dbReference type="NCBI Taxonomy" id="1274384"/>
    <lineage>
        <taxon>Bacteria</taxon>
        <taxon>Bacillati</taxon>
        <taxon>Bacillota</taxon>
        <taxon>Bacilli</taxon>
        <taxon>Lactobacillales</taxon>
        <taxon>Enterococcaceae</taxon>
        <taxon>Enterococcus</taxon>
    </lineage>
</organism>
<keyword evidence="5" id="KW-0720">Serine protease</keyword>
<dbReference type="GO" id="GO:0051117">
    <property type="term" value="F:ATPase binding"/>
    <property type="evidence" value="ECO:0007669"/>
    <property type="project" value="TreeGrafter"/>
</dbReference>
<evidence type="ECO:0000256" key="6">
    <source>
        <dbReference type="RuleBase" id="RU003567"/>
    </source>
</evidence>
<evidence type="ECO:0000256" key="5">
    <source>
        <dbReference type="ARBA" id="ARBA00022825"/>
    </source>
</evidence>
<dbReference type="AlphaFoldDB" id="A0A917JEQ1"/>
<comment type="similarity">
    <text evidence="1 6">Belongs to the peptidase S14 family.</text>
</comment>
<keyword evidence="2" id="KW-0963">Cytoplasm</keyword>
<evidence type="ECO:0000256" key="1">
    <source>
        <dbReference type="ARBA" id="ARBA00007039"/>
    </source>
</evidence>
<proteinExistence type="inferred from homology"/>
<keyword evidence="3" id="KW-0645">Protease</keyword>
<dbReference type="PANTHER" id="PTHR10381">
    <property type="entry name" value="ATP-DEPENDENT CLP PROTEASE PROTEOLYTIC SUBUNIT"/>
    <property type="match status" value="1"/>
</dbReference>
<dbReference type="InterPro" id="IPR023562">
    <property type="entry name" value="ClpP/TepA"/>
</dbReference>
<dbReference type="GO" id="GO:0004176">
    <property type="term" value="F:ATP-dependent peptidase activity"/>
    <property type="evidence" value="ECO:0007669"/>
    <property type="project" value="InterPro"/>
</dbReference>
<dbReference type="NCBIfam" id="NF045542">
    <property type="entry name" value="Clp_rel_HeadMat"/>
    <property type="match status" value="1"/>
</dbReference>
<gene>
    <name evidence="7" type="ORF">GCM10011482_03910</name>
</gene>
<reference evidence="7" key="2">
    <citation type="submission" date="2020-09" db="EMBL/GenBank/DDBJ databases">
        <authorList>
            <person name="Sun Q."/>
            <person name="Sedlacek I."/>
        </authorList>
    </citation>
    <scope>NUCLEOTIDE SEQUENCE</scope>
    <source>
        <strain evidence="7">CCM 8433</strain>
    </source>
</reference>
<keyword evidence="4" id="KW-0378">Hydrolase</keyword>
<evidence type="ECO:0000313" key="7">
    <source>
        <dbReference type="EMBL" id="GGI64737.1"/>
    </source>
</evidence>
<sequence length="262" mass="29102">MTIQIKVSGPIISNSDKWFYDWFDEDSTCPNDIKLPSTGEEVEILINSPGGDVYSGSEIYTTIKDYPGRVTVKILGVAASAASIIAMAGDVVSISPTAQIMIHNPWMYTAGDQNDLRKDAEYLENWADSLSNAYQIKSGKSKEELRVLMDEETWMTAEKAVELGFADEVMFTKPEYTQLVASTGMGLVPEKVIQAMKELKSKKDVSSAAVKVSVPKEELEGIVKNAIDQLKKETVIEGKTLQQWIDEEEKPVNESPFARFIF</sequence>
<evidence type="ECO:0000256" key="3">
    <source>
        <dbReference type="ARBA" id="ARBA00022670"/>
    </source>
</evidence>
<name>A0A917JEQ1_9ENTE</name>
<dbReference type="CDD" id="cd07016">
    <property type="entry name" value="S14_ClpP_1"/>
    <property type="match status" value="1"/>
</dbReference>
<comment type="caution">
    <text evidence="7">The sequence shown here is derived from an EMBL/GenBank/DDBJ whole genome shotgun (WGS) entry which is preliminary data.</text>
</comment>
<dbReference type="PRINTS" id="PR00127">
    <property type="entry name" value="CLPPROTEASEP"/>
</dbReference>
<dbReference type="PANTHER" id="PTHR10381:SF70">
    <property type="entry name" value="ATP-DEPENDENT CLP PROTEASE PROTEOLYTIC SUBUNIT"/>
    <property type="match status" value="1"/>
</dbReference>
<dbReference type="EMBL" id="BMDT01000001">
    <property type="protein sequence ID" value="GGI64737.1"/>
    <property type="molecule type" value="Genomic_DNA"/>
</dbReference>
<evidence type="ECO:0000313" key="8">
    <source>
        <dbReference type="Proteomes" id="UP000622610"/>
    </source>
</evidence>
<dbReference type="GO" id="GO:0006515">
    <property type="term" value="P:protein quality control for misfolded or incompletely synthesized proteins"/>
    <property type="evidence" value="ECO:0007669"/>
    <property type="project" value="TreeGrafter"/>
</dbReference>
<evidence type="ECO:0000256" key="4">
    <source>
        <dbReference type="ARBA" id="ARBA00022801"/>
    </source>
</evidence>
<dbReference type="SUPFAM" id="SSF52096">
    <property type="entry name" value="ClpP/crotonase"/>
    <property type="match status" value="1"/>
</dbReference>
<dbReference type="InterPro" id="IPR029045">
    <property type="entry name" value="ClpP/crotonase-like_dom_sf"/>
</dbReference>
<dbReference type="Proteomes" id="UP000622610">
    <property type="component" value="Unassembled WGS sequence"/>
</dbReference>
<protein>
    <recommendedName>
        <fullName evidence="6">ATP-dependent Clp protease proteolytic subunit</fullName>
    </recommendedName>
</protein>
<dbReference type="Pfam" id="PF00574">
    <property type="entry name" value="CLP_protease"/>
    <property type="match status" value="1"/>
</dbReference>